<comment type="caution">
    <text evidence="2">The sequence shown here is derived from an EMBL/GenBank/DDBJ whole genome shotgun (WGS) entry which is preliminary data.</text>
</comment>
<proteinExistence type="predicted"/>
<dbReference type="InterPro" id="IPR018720">
    <property type="entry name" value="DUF2249"/>
</dbReference>
<feature type="domain" description="DUF2249" evidence="1">
    <location>
        <begin position="7"/>
        <end position="72"/>
    </location>
</feature>
<protein>
    <submittedName>
        <fullName evidence="2">SirA-like protein</fullName>
    </submittedName>
</protein>
<organism evidence="2 3">
    <name type="scientific">Georgfuchsia toluolica</name>
    <dbReference type="NCBI Taxonomy" id="424218"/>
    <lineage>
        <taxon>Bacteria</taxon>
        <taxon>Pseudomonadati</taxon>
        <taxon>Pseudomonadota</taxon>
        <taxon>Betaproteobacteria</taxon>
        <taxon>Nitrosomonadales</taxon>
        <taxon>Sterolibacteriaceae</taxon>
        <taxon>Georgfuchsia</taxon>
    </lineage>
</organism>
<accession>A0A916J783</accession>
<dbReference type="Proteomes" id="UP000742786">
    <property type="component" value="Unassembled WGS sequence"/>
</dbReference>
<evidence type="ECO:0000259" key="1">
    <source>
        <dbReference type="Pfam" id="PF10006"/>
    </source>
</evidence>
<dbReference type="EMBL" id="CAJQUM010000001">
    <property type="protein sequence ID" value="CAG4885244.1"/>
    <property type="molecule type" value="Genomic_DNA"/>
</dbReference>
<dbReference type="CDD" id="cd00291">
    <property type="entry name" value="SirA_YedF_YeeD"/>
    <property type="match status" value="1"/>
</dbReference>
<dbReference type="SUPFAM" id="SSF64307">
    <property type="entry name" value="SirA-like"/>
    <property type="match status" value="1"/>
</dbReference>
<name>A0A916J783_9PROT</name>
<dbReference type="InterPro" id="IPR036868">
    <property type="entry name" value="TusA-like_sf"/>
</dbReference>
<reference evidence="2" key="1">
    <citation type="submission" date="2021-04" db="EMBL/GenBank/DDBJ databases">
        <authorList>
            <person name="Hornung B."/>
        </authorList>
    </citation>
    <scope>NUCLEOTIDE SEQUENCE</scope>
    <source>
        <strain evidence="2">G5G6</strain>
    </source>
</reference>
<evidence type="ECO:0000313" key="2">
    <source>
        <dbReference type="EMBL" id="CAG4885244.1"/>
    </source>
</evidence>
<evidence type="ECO:0000313" key="3">
    <source>
        <dbReference type="Proteomes" id="UP000742786"/>
    </source>
</evidence>
<dbReference type="RefSeq" id="WP_220637006.1">
    <property type="nucleotide sequence ID" value="NZ_CAJQUM010000001.1"/>
</dbReference>
<dbReference type="Pfam" id="PF10006">
    <property type="entry name" value="DUF2249"/>
    <property type="match status" value="1"/>
</dbReference>
<sequence length="73" mass="8344">MPEQHIVDGRGLLPPEPLELTIAALEKLPEGEELLVLLYCTPHPLYAVLEQNGYRHESHMQADGTMEVRIRKR</sequence>
<gene>
    <name evidence="2" type="ORF">GTOL_13127</name>
</gene>
<dbReference type="AlphaFoldDB" id="A0A916J783"/>
<dbReference type="Gene3D" id="3.30.110.40">
    <property type="entry name" value="TusA-like domain"/>
    <property type="match status" value="1"/>
</dbReference>
<keyword evidence="3" id="KW-1185">Reference proteome</keyword>